<dbReference type="Gene3D" id="2.40.170.20">
    <property type="entry name" value="TonB-dependent receptor, beta-barrel domain"/>
    <property type="match status" value="1"/>
</dbReference>
<protein>
    <submittedName>
        <fullName evidence="8">TonB-dependent receptor</fullName>
    </submittedName>
</protein>
<keyword evidence="9" id="KW-1185">Reference proteome</keyword>
<comment type="similarity">
    <text evidence="4">Belongs to the TonB-dependent receptor family.</text>
</comment>
<dbReference type="InterPro" id="IPR010104">
    <property type="entry name" value="TonB_rcpt_bac"/>
</dbReference>
<dbReference type="InterPro" id="IPR037066">
    <property type="entry name" value="Plug_dom_sf"/>
</dbReference>
<dbReference type="Pfam" id="PF00593">
    <property type="entry name" value="TonB_dep_Rec_b-barrel"/>
    <property type="match status" value="1"/>
</dbReference>
<dbReference type="Pfam" id="PF07715">
    <property type="entry name" value="Plug"/>
    <property type="match status" value="1"/>
</dbReference>
<dbReference type="InterPro" id="IPR012910">
    <property type="entry name" value="Plug_dom"/>
</dbReference>
<keyword evidence="8" id="KW-0675">Receptor</keyword>
<evidence type="ECO:0000256" key="4">
    <source>
        <dbReference type="RuleBase" id="RU003357"/>
    </source>
</evidence>
<comment type="subcellular location">
    <subcellularLocation>
        <location evidence="1 4">Cell outer membrane</location>
    </subcellularLocation>
</comment>
<evidence type="ECO:0000256" key="1">
    <source>
        <dbReference type="ARBA" id="ARBA00004442"/>
    </source>
</evidence>
<keyword evidence="4" id="KW-0798">TonB box</keyword>
<accession>A0ABW8YGW5</accession>
<keyword evidence="5" id="KW-0732">Signal</keyword>
<dbReference type="CDD" id="cd01347">
    <property type="entry name" value="ligand_gated_channel"/>
    <property type="match status" value="1"/>
</dbReference>
<dbReference type="Proteomes" id="UP001629244">
    <property type="component" value="Unassembled WGS sequence"/>
</dbReference>
<dbReference type="PANTHER" id="PTHR40980">
    <property type="entry name" value="PLUG DOMAIN-CONTAINING PROTEIN"/>
    <property type="match status" value="1"/>
</dbReference>
<dbReference type="NCBIfam" id="TIGR01782">
    <property type="entry name" value="TonB-Xanth-Caul"/>
    <property type="match status" value="1"/>
</dbReference>
<proteinExistence type="inferred from homology"/>
<sequence length="987" mass="106574">MRDLKARALSRLVIGVSTLAIATAPAFAQESEAPAPADGGEEIVITGIRASLEASMNIKRDSQGVVDAISAEDIGKFPDTNLAESLQRITGVSIDRSNGEGSTVTVRGFGPEFNLVTLNGRQMPTSTLGDGASPPASRSFDFANLASEGIAAVEVYKTGRASIPSGGIGSSINIKTPRPLDRPGMRGSIAVKGVFDSSYNQGDEITPEVSGIFSTTAMDDRFGIMIAGSYQRRKASNNSYNTDWRDGYLGSENNWGSLPRNGAQQNRPEGNDVYEVPQNGSYNLNDIDRERINGQAVLQFRPTDSLTATLDYTYSRNKVEVRNNSVGIWFNFNNVSSNWTDGPVAGPIFYSEAFTAAERKDLSYSGSLVANQSENHSFGGNLTWEAPGGVTVVLDAHHSTAESKPTNDFGSSVSVGNAVFGVASQTINYDTTLPAISYTMHPGIDALDASLITPGGNAFRNAYFRDEINQIQLRGSYDHDGGFLDGIDFGMAYTENKVRSAYGFIQNETWSGAGPASDIPDDIFTLVSLPDKFGNMDGAGSIIPSFYTFDFERMVGLIESLYGTCSNPQIGSAAPGTCLADYTVDRRITEKTVSPYFQFRGKFGAFGNDGHIVAGLRYEHTDINSAALVPIPTGTSWNAANEFYIIYSGDQDFSTFKGSYENWLPAVDFDISPLENVKLRASYSHTIARADYGSLQGGLTLDAQFRIGFGTGSRGNPGLLPYKSKNIDLSAEWYYGRNSYISAGFFHKNVENFISQDRVNQSAFGLRTVANGPRYNAAVAAGAANTTCGIRGYIFANYPGSSTQTGTDPSGCPIGQIFALPEDPLLNFQVNTPVNSDQTGKLYGFEFAVQHSFWDTGFGAILNYTIVRGDATFDNTQPATVTQFALTGLSDSANAVLFYDKGGFQARVAYNWRDQFLAGTGANPFYVEAYGQVDASASYEFTKGLTVFGEVINLTGEDRRGHRRSDRNVYFASPGFARYAAGVRFSF</sequence>
<dbReference type="RefSeq" id="WP_408076470.1">
    <property type="nucleotide sequence ID" value="NZ_JBELQC010000001.1"/>
</dbReference>
<gene>
    <name evidence="8" type="ORF">ABS767_00850</name>
</gene>
<dbReference type="InterPro" id="IPR036942">
    <property type="entry name" value="Beta-barrel_TonB_sf"/>
</dbReference>
<evidence type="ECO:0000313" key="8">
    <source>
        <dbReference type="EMBL" id="MFL9839496.1"/>
    </source>
</evidence>
<comment type="caution">
    <text evidence="8">The sequence shown here is derived from an EMBL/GenBank/DDBJ whole genome shotgun (WGS) entry which is preliminary data.</text>
</comment>
<dbReference type="Gene3D" id="2.170.130.10">
    <property type="entry name" value="TonB-dependent receptor, plug domain"/>
    <property type="match status" value="1"/>
</dbReference>
<dbReference type="InterPro" id="IPR000531">
    <property type="entry name" value="Beta-barrel_TonB"/>
</dbReference>
<feature type="chain" id="PRO_5046638520" evidence="5">
    <location>
        <begin position="29"/>
        <end position="987"/>
    </location>
</feature>
<organism evidence="8 9">
    <name type="scientific">Sphingomonas plantiphila</name>
    <dbReference type="NCBI Taxonomy" id="3163295"/>
    <lineage>
        <taxon>Bacteria</taxon>
        <taxon>Pseudomonadati</taxon>
        <taxon>Pseudomonadota</taxon>
        <taxon>Alphaproteobacteria</taxon>
        <taxon>Sphingomonadales</taxon>
        <taxon>Sphingomonadaceae</taxon>
        <taxon>Sphingomonas</taxon>
    </lineage>
</organism>
<keyword evidence="2 4" id="KW-0472">Membrane</keyword>
<keyword evidence="3" id="KW-0998">Cell outer membrane</keyword>
<evidence type="ECO:0000313" key="9">
    <source>
        <dbReference type="Proteomes" id="UP001629244"/>
    </source>
</evidence>
<reference evidence="8 9" key="1">
    <citation type="submission" date="2024-06" db="EMBL/GenBank/DDBJ databases">
        <authorList>
            <person name="Kaempfer P."/>
            <person name="Viver T."/>
        </authorList>
    </citation>
    <scope>NUCLEOTIDE SEQUENCE [LARGE SCALE GENOMIC DNA]</scope>
    <source>
        <strain evidence="8 9">ST-64</strain>
    </source>
</reference>
<evidence type="ECO:0000256" key="2">
    <source>
        <dbReference type="ARBA" id="ARBA00023136"/>
    </source>
</evidence>
<name>A0ABW8YGW5_9SPHN</name>
<evidence type="ECO:0000259" key="6">
    <source>
        <dbReference type="Pfam" id="PF00593"/>
    </source>
</evidence>
<dbReference type="SUPFAM" id="SSF56935">
    <property type="entry name" value="Porins"/>
    <property type="match status" value="1"/>
</dbReference>
<dbReference type="EMBL" id="JBELQC010000001">
    <property type="protein sequence ID" value="MFL9839496.1"/>
    <property type="molecule type" value="Genomic_DNA"/>
</dbReference>
<dbReference type="PANTHER" id="PTHR40980:SF3">
    <property type="entry name" value="TONB-DEPENDENT RECEPTOR-LIKE BETA-BARREL DOMAIN-CONTAINING PROTEIN"/>
    <property type="match status" value="1"/>
</dbReference>
<evidence type="ECO:0000256" key="3">
    <source>
        <dbReference type="ARBA" id="ARBA00023237"/>
    </source>
</evidence>
<evidence type="ECO:0000259" key="7">
    <source>
        <dbReference type="Pfam" id="PF07715"/>
    </source>
</evidence>
<feature type="domain" description="TonB-dependent receptor-like beta-barrel" evidence="6">
    <location>
        <begin position="416"/>
        <end position="954"/>
    </location>
</feature>
<feature type="signal peptide" evidence="5">
    <location>
        <begin position="1"/>
        <end position="28"/>
    </location>
</feature>
<evidence type="ECO:0000256" key="5">
    <source>
        <dbReference type="SAM" id="SignalP"/>
    </source>
</evidence>
<feature type="domain" description="TonB-dependent receptor plug" evidence="7">
    <location>
        <begin position="59"/>
        <end position="164"/>
    </location>
</feature>